<dbReference type="EMBL" id="JABBZE010000006">
    <property type="protein sequence ID" value="NMU88607.1"/>
    <property type="molecule type" value="Genomic_DNA"/>
</dbReference>
<evidence type="ECO:0000313" key="1">
    <source>
        <dbReference type="EMBL" id="NMU88607.1"/>
    </source>
</evidence>
<protein>
    <submittedName>
        <fullName evidence="1">Uncharacterized protein</fullName>
    </submittedName>
</protein>
<organism evidence="1 2">
    <name type="scientific">Achromobacter ruhlandii</name>
    <dbReference type="NCBI Taxonomy" id="72557"/>
    <lineage>
        <taxon>Bacteria</taxon>
        <taxon>Pseudomonadati</taxon>
        <taxon>Pseudomonadota</taxon>
        <taxon>Betaproteobacteria</taxon>
        <taxon>Burkholderiales</taxon>
        <taxon>Alcaligenaceae</taxon>
        <taxon>Achromobacter</taxon>
    </lineage>
</organism>
<name>A0A848NBX9_9BURK</name>
<sequence length="94" mass="10207">MKPTRKLVRADGTDTELHGPHALIDVRQLIGADDLEIVSLGQRQHAMLVDQSAAAKGLRINATASHLYESSRGEARPIHGDVVIVPDTDYAREA</sequence>
<dbReference type="AlphaFoldDB" id="A0A848NBX9"/>
<dbReference type="RefSeq" id="WP_054418294.1">
    <property type="nucleotide sequence ID" value="NZ_CYSV01000020.1"/>
</dbReference>
<reference evidence="1 2" key="1">
    <citation type="submission" date="2020-04" db="EMBL/GenBank/DDBJ databases">
        <title>Achromobacter ruhlandii genome sequencing and assembly.</title>
        <authorList>
            <person name="Martins R.C.R."/>
            <person name="Perdigao-Neto L.V."/>
            <person name="Levin A.S.S."/>
            <person name="Costa S.F."/>
        </authorList>
    </citation>
    <scope>NUCLEOTIDE SEQUENCE [LARGE SCALE GENOMIC DNA]</scope>
    <source>
        <strain evidence="1 2">9035ralo</strain>
    </source>
</reference>
<gene>
    <name evidence="1" type="ORF">HGQ98_01720</name>
</gene>
<evidence type="ECO:0000313" key="2">
    <source>
        <dbReference type="Proteomes" id="UP000542405"/>
    </source>
</evidence>
<proteinExistence type="predicted"/>
<comment type="caution">
    <text evidence="1">The sequence shown here is derived from an EMBL/GenBank/DDBJ whole genome shotgun (WGS) entry which is preliminary data.</text>
</comment>
<dbReference type="Proteomes" id="UP000542405">
    <property type="component" value="Unassembled WGS sequence"/>
</dbReference>
<accession>A0A848NBX9</accession>